<dbReference type="Proteomes" id="UP000192223">
    <property type="component" value="Unplaced"/>
</dbReference>
<dbReference type="PANTHER" id="PTHR22852">
    <property type="entry name" value="LETHAL 2 DENTICLELESS PROTEIN RETINOIC ACID-REGULATED NUCLEAR MATRIX-ASSOCIATED PROTEIN"/>
    <property type="match status" value="1"/>
</dbReference>
<evidence type="ECO:0000313" key="9">
    <source>
        <dbReference type="RefSeq" id="XP_018331822.1"/>
    </source>
</evidence>
<evidence type="ECO:0000256" key="6">
    <source>
        <dbReference type="PROSITE-ProRule" id="PRU00221"/>
    </source>
</evidence>
<dbReference type="GeneID" id="108741499"/>
<feature type="repeat" description="WD" evidence="6">
    <location>
        <begin position="351"/>
        <end position="393"/>
    </location>
</feature>
<keyword evidence="3" id="KW-0677">Repeat</keyword>
<dbReference type="SMART" id="SM00320">
    <property type="entry name" value="WD40"/>
    <property type="match status" value="6"/>
</dbReference>
<dbReference type="OrthoDB" id="2096344at2759"/>
<dbReference type="STRING" id="224129.A0A1W4XGB8"/>
<dbReference type="RefSeq" id="XP_018331822.1">
    <property type="nucleotide sequence ID" value="XM_018476320.1"/>
</dbReference>
<sequence>MNDIRSFISQQRGCVRWSNINTALSRLRCPKKDEYSQILPCENNWTTDIVEPPIFACKFAQKEGYEHILALANEDGKLAIHNMNGTKQRFGCDAHRNAIFDLAWMFDQMKLVTVSGDHSACLQDVSESGIQPTQIFEGHTRSVKTVAFRYNDSSVFATGGRDGTILTWDARSNQSLIGKVDRCLYNTHRFNKSLSTSKPKRKKNIMCTAVSGADSVTGLVFQDEYSLISCGAGDGVIKVWDMRKTYSNYTHDPVPKFVLPHQGSTAKNGFSNLTLDRSCMKLYANCLDNNIYCYNVGTYNTTPYMKYSGHENSTFYIKSSLSPNGRYLVSGSSDHNAYIWDVASSTPLIKLVGHQAEVTCVAWCPSYEIAIITCSDDLKHKFWKVGDEETSDNWEVEGAGVAMRIKKKKRHPPRRGCKRRLNTIFKENKNESVKRFIESGEGNNIKIFKSMFGPKKLFSSIDQNSSECYKSAHVQEVPDIQDEKYESPCKRLKEDKENDNSSFNKDDDTDIPSKRVKLDCPHQSEVTKVTSPLALIDFDESSSKTTVISDLPNFVIDGRAPHLNVSPIKKVEKDWLSKIRDEKGSLPNVETVDCSPKNNTCTTPKSRHKFKGTNPSSPHSPLLKFFKITSSNTQPCSPKSPNLSSYPCHYSTNLV</sequence>
<comment type="pathway">
    <text evidence="1">Protein modification; protein ubiquitination.</text>
</comment>
<feature type="region of interest" description="Disordered" evidence="7">
    <location>
        <begin position="492"/>
        <end position="515"/>
    </location>
</feature>
<dbReference type="Gene3D" id="2.130.10.10">
    <property type="entry name" value="YVTN repeat-like/Quinoprotein amine dehydrogenase"/>
    <property type="match status" value="2"/>
</dbReference>
<dbReference type="InterPro" id="IPR020472">
    <property type="entry name" value="WD40_PAC1"/>
</dbReference>
<gene>
    <name evidence="9" type="primary">LOC108741499</name>
</gene>
<evidence type="ECO:0000256" key="1">
    <source>
        <dbReference type="ARBA" id="ARBA00004906"/>
    </source>
</evidence>
<feature type="repeat" description="WD" evidence="6">
    <location>
        <begin position="320"/>
        <end position="350"/>
    </location>
</feature>
<dbReference type="PROSITE" id="PS00678">
    <property type="entry name" value="WD_REPEATS_1"/>
    <property type="match status" value="1"/>
</dbReference>
<dbReference type="InterPro" id="IPR015943">
    <property type="entry name" value="WD40/YVTN_repeat-like_dom_sf"/>
</dbReference>
<accession>A0A1W4XGB8</accession>
<protein>
    <submittedName>
        <fullName evidence="9">Protein lethal(2)denticleless</fullName>
    </submittedName>
</protein>
<dbReference type="FunCoup" id="A0A1W4XGB8">
    <property type="interactions" value="611"/>
</dbReference>
<dbReference type="AlphaFoldDB" id="A0A1W4XGB8"/>
<dbReference type="GO" id="GO:0030674">
    <property type="term" value="F:protein-macromolecule adaptor activity"/>
    <property type="evidence" value="ECO:0007669"/>
    <property type="project" value="TreeGrafter"/>
</dbReference>
<dbReference type="InterPro" id="IPR051865">
    <property type="entry name" value="WD-repeat_CDT2_adapter"/>
</dbReference>
<dbReference type="PANTHER" id="PTHR22852:SF0">
    <property type="entry name" value="DENTICLELESS PROTEIN HOMOLOG"/>
    <property type="match status" value="1"/>
</dbReference>
<dbReference type="GO" id="GO:0043161">
    <property type="term" value="P:proteasome-mediated ubiquitin-dependent protein catabolic process"/>
    <property type="evidence" value="ECO:0007669"/>
    <property type="project" value="TreeGrafter"/>
</dbReference>
<evidence type="ECO:0000256" key="2">
    <source>
        <dbReference type="ARBA" id="ARBA00022574"/>
    </source>
</evidence>
<dbReference type="InterPro" id="IPR036322">
    <property type="entry name" value="WD40_repeat_dom_sf"/>
</dbReference>
<keyword evidence="2 6" id="KW-0853">WD repeat</keyword>
<dbReference type="SUPFAM" id="SSF50978">
    <property type="entry name" value="WD40 repeat-like"/>
    <property type="match status" value="1"/>
</dbReference>
<dbReference type="PROSITE" id="PS50294">
    <property type="entry name" value="WD_REPEATS_REGION"/>
    <property type="match status" value="1"/>
</dbReference>
<comment type="similarity">
    <text evidence="5">Belongs to the WD repeat cdt2 family.</text>
</comment>
<dbReference type="GO" id="GO:0007095">
    <property type="term" value="P:mitotic G2 DNA damage checkpoint signaling"/>
    <property type="evidence" value="ECO:0007669"/>
    <property type="project" value="TreeGrafter"/>
</dbReference>
<keyword evidence="4" id="KW-0833">Ubl conjugation pathway</keyword>
<dbReference type="PRINTS" id="PR00320">
    <property type="entry name" value="GPROTEINBRPT"/>
</dbReference>
<evidence type="ECO:0000256" key="3">
    <source>
        <dbReference type="ARBA" id="ARBA00022737"/>
    </source>
</evidence>
<dbReference type="Pfam" id="PF00400">
    <property type="entry name" value="WD40"/>
    <property type="match status" value="4"/>
</dbReference>
<reference evidence="9" key="1">
    <citation type="submission" date="2025-08" db="UniProtKB">
        <authorList>
            <consortium name="RefSeq"/>
        </authorList>
    </citation>
    <scope>IDENTIFICATION</scope>
    <source>
        <tissue evidence="9">Entire body</tissue>
    </source>
</reference>
<evidence type="ECO:0000256" key="5">
    <source>
        <dbReference type="ARBA" id="ARBA00038344"/>
    </source>
</evidence>
<feature type="repeat" description="WD" evidence="6">
    <location>
        <begin position="209"/>
        <end position="250"/>
    </location>
</feature>
<dbReference type="InterPro" id="IPR001680">
    <property type="entry name" value="WD40_rpt"/>
</dbReference>
<evidence type="ECO:0000256" key="7">
    <source>
        <dbReference type="SAM" id="MobiDB-lite"/>
    </source>
</evidence>
<keyword evidence="8" id="KW-1185">Reference proteome</keyword>
<feature type="repeat" description="WD" evidence="6">
    <location>
        <begin position="136"/>
        <end position="178"/>
    </location>
</feature>
<dbReference type="GO" id="GO:0005634">
    <property type="term" value="C:nucleus"/>
    <property type="evidence" value="ECO:0007669"/>
    <property type="project" value="TreeGrafter"/>
</dbReference>
<dbReference type="KEGG" id="apln:108741499"/>
<proteinExistence type="inferred from homology"/>
<evidence type="ECO:0000313" key="8">
    <source>
        <dbReference type="Proteomes" id="UP000192223"/>
    </source>
</evidence>
<organism evidence="8 9">
    <name type="scientific">Agrilus planipennis</name>
    <name type="common">Emerald ash borer</name>
    <name type="synonym">Agrilus marcopoli</name>
    <dbReference type="NCBI Taxonomy" id="224129"/>
    <lineage>
        <taxon>Eukaryota</taxon>
        <taxon>Metazoa</taxon>
        <taxon>Ecdysozoa</taxon>
        <taxon>Arthropoda</taxon>
        <taxon>Hexapoda</taxon>
        <taxon>Insecta</taxon>
        <taxon>Pterygota</taxon>
        <taxon>Neoptera</taxon>
        <taxon>Endopterygota</taxon>
        <taxon>Coleoptera</taxon>
        <taxon>Polyphaga</taxon>
        <taxon>Elateriformia</taxon>
        <taxon>Buprestoidea</taxon>
        <taxon>Buprestidae</taxon>
        <taxon>Agrilinae</taxon>
        <taxon>Agrilus</taxon>
    </lineage>
</organism>
<dbReference type="InParanoid" id="A0A1W4XGB8"/>
<name>A0A1W4XGB8_AGRPL</name>
<dbReference type="InterPro" id="IPR019775">
    <property type="entry name" value="WD40_repeat_CS"/>
</dbReference>
<dbReference type="PROSITE" id="PS50082">
    <property type="entry name" value="WD_REPEATS_2"/>
    <property type="match status" value="4"/>
</dbReference>
<evidence type="ECO:0000256" key="4">
    <source>
        <dbReference type="ARBA" id="ARBA00022786"/>
    </source>
</evidence>